<evidence type="ECO:0000313" key="1">
    <source>
        <dbReference type="EMBL" id="EUK18322.1"/>
    </source>
</evidence>
<dbReference type="STRING" id="1208583.COMX_01190"/>
<dbReference type="AlphaFoldDB" id="W7DLY5"/>
<evidence type="ECO:0000313" key="2">
    <source>
        <dbReference type="Proteomes" id="UP000019250"/>
    </source>
</evidence>
<protein>
    <submittedName>
        <fullName evidence="1">Uncharacterized protein</fullName>
    </submittedName>
</protein>
<dbReference type="OrthoDB" id="7065204at2"/>
<reference evidence="1 2" key="1">
    <citation type="journal article" date="2014" name="Genome Announc.">
        <title>Draft Genome Sequence of Commensalibacter papalotli MX01, a Symbiont Identified from the Guts of Overwintering Monarch Butterflies.</title>
        <authorList>
            <person name="Servin-Garciduenas L.E."/>
            <person name="Sanchez-Quinto A."/>
            <person name="Martinez-Romero E."/>
        </authorList>
    </citation>
    <scope>NUCLEOTIDE SEQUENCE [LARGE SCALE GENOMIC DNA]</scope>
    <source>
        <strain evidence="2">MX-MONARCH01</strain>
    </source>
</reference>
<proteinExistence type="predicted"/>
<dbReference type="EMBL" id="ATSX01000001">
    <property type="protein sequence ID" value="EUK18322.1"/>
    <property type="molecule type" value="Genomic_DNA"/>
</dbReference>
<gene>
    <name evidence="1" type="ORF">COMX_01190</name>
</gene>
<name>W7DLY5_9PROT</name>
<dbReference type="Proteomes" id="UP000019250">
    <property type="component" value="Unassembled WGS sequence"/>
</dbReference>
<accession>W7DLY5</accession>
<keyword evidence="2" id="KW-1185">Reference proteome</keyword>
<dbReference type="RefSeq" id="WP_034336117.1">
    <property type="nucleotide sequence ID" value="NZ_ATSX01000001.1"/>
</dbReference>
<organism evidence="1 2">
    <name type="scientific">Commensalibacter papalotli</name>
    <name type="common">ex Servin-Garciduenas et al. 2014</name>
    <dbReference type="NCBI Taxonomy" id="1208583"/>
    <lineage>
        <taxon>Bacteria</taxon>
        <taxon>Pseudomonadati</taxon>
        <taxon>Pseudomonadota</taxon>
        <taxon>Alphaproteobacteria</taxon>
        <taxon>Acetobacterales</taxon>
        <taxon>Acetobacteraceae</taxon>
    </lineage>
</organism>
<comment type="caution">
    <text evidence="1">The sequence shown here is derived from an EMBL/GenBank/DDBJ whole genome shotgun (WGS) entry which is preliminary data.</text>
</comment>
<sequence>MQDDIINTNEICIRPTFKPNDGYTGQSRVYINGYQTECIIKGTFLDQTFKTIDYYILFSSYDRDETYSLIISLVTQKGLLLETVTIFPYPPNLIIDCWGDPSNYVSHFTLAQPNIIIFRFLTDDLWKMEVFQKPKSLLKTLLFGNFDGANCNELGRTAWSYKTYLRFNKISDLAYNKKYCLKAIKTSISNLLN</sequence>